<evidence type="ECO:0000313" key="11">
    <source>
        <dbReference type="EMBL" id="ROP36599.1"/>
    </source>
</evidence>
<dbReference type="CDD" id="cd14014">
    <property type="entry name" value="STKc_PknB_like"/>
    <property type="match status" value="1"/>
</dbReference>
<evidence type="ECO:0000313" key="12">
    <source>
        <dbReference type="Proteomes" id="UP000268727"/>
    </source>
</evidence>
<dbReference type="OrthoDB" id="137117at2"/>
<evidence type="ECO:0000256" key="4">
    <source>
        <dbReference type="ARBA" id="ARBA00022741"/>
    </source>
</evidence>
<gene>
    <name evidence="11" type="ORF">EDD40_1873</name>
</gene>
<dbReference type="Gene3D" id="3.30.200.20">
    <property type="entry name" value="Phosphorylase Kinase, domain 1"/>
    <property type="match status" value="1"/>
</dbReference>
<dbReference type="PANTHER" id="PTHR24363">
    <property type="entry name" value="SERINE/THREONINE PROTEIN KINASE"/>
    <property type="match status" value="1"/>
</dbReference>
<dbReference type="InterPro" id="IPR011990">
    <property type="entry name" value="TPR-like_helical_dom_sf"/>
</dbReference>
<dbReference type="Proteomes" id="UP000268727">
    <property type="component" value="Unassembled WGS sequence"/>
</dbReference>
<dbReference type="Pfam" id="PF00069">
    <property type="entry name" value="Pkinase"/>
    <property type="match status" value="1"/>
</dbReference>
<keyword evidence="4" id="KW-0547">Nucleotide-binding</keyword>
<sequence length="734" mass="79642">MTACTRVDCDGSIDETDYCDTCGRPAETRPSSSSSSTGSRRSRSDDPASLPVFDFPDPTSRILTDPQVPVRARRCGNPDCPDPKALPAQGAGFCLACGTAFSFLPSLAPGDLVADQYLVVGCFARGGLGWIYLAKDTHLDDNPVVLKGLIDVADEDLATAERQALTTIDHPNIVRIFNFVSHPDTHTGTPRAYIVMEYVDGLVLNEVAEQSRLGTLPLGEPLRTEHVIAAGLQVLAAFDYLHERGLLYCDLKPDNVIIRSGRHGERGNRVKLIDLGAVRRVGDRSGKVVGTRPYQVSDAEIAERGLTVQSDLHTVGETLRRLYLETADHRAGQYSAAERRRIEVGLESFRRVYTKALHKDPDHRFASSADMADQLRGVLREIASLRDGQPRPEPSTRFVHTATLLDDGLGVVPPLSRWIGELPEDLPLDLGRPAPAVVAIGLPVPRATADDPAADVLAAADAEDPRRLLDRLDTAGLRTPETAFVRCRAALAAGDVDAAVESLSQAGNLLGDDRDWRLRWHEGLIALAEGDVEEARSAFDAGYAELPGEDAPKLALAYCDEHSGAFAKAEARYGSVWRRDRSVVSAVFGLARVRLAQGDRAGAVTLLDETPPVSRHYDAARIAAVRVLSGALARSGQLDRPHAAELAAANDRLSRLYLDGGATTGQSRVRLEAVVQEAELAAAMAGDEVLRRHEDALRQRLERSYRALARQADSQAERSDLVDLANTYRPVTFR</sequence>
<dbReference type="Pfam" id="PF16918">
    <property type="entry name" value="PknG_TPR"/>
    <property type="match status" value="1"/>
</dbReference>
<dbReference type="InterPro" id="IPR008271">
    <property type="entry name" value="Ser/Thr_kinase_AS"/>
</dbReference>
<protein>
    <recommendedName>
        <fullName evidence="1">non-specific serine/threonine protein kinase</fullName>
        <ecNumber evidence="1">2.7.11.1</ecNumber>
    </recommendedName>
</protein>
<comment type="catalytic activity">
    <reaction evidence="8">
        <text>L-seryl-[protein] + ATP = O-phospho-L-seryl-[protein] + ADP + H(+)</text>
        <dbReference type="Rhea" id="RHEA:17989"/>
        <dbReference type="Rhea" id="RHEA-COMP:9863"/>
        <dbReference type="Rhea" id="RHEA-COMP:11604"/>
        <dbReference type="ChEBI" id="CHEBI:15378"/>
        <dbReference type="ChEBI" id="CHEBI:29999"/>
        <dbReference type="ChEBI" id="CHEBI:30616"/>
        <dbReference type="ChEBI" id="CHEBI:83421"/>
        <dbReference type="ChEBI" id="CHEBI:456216"/>
        <dbReference type="EC" id="2.7.11.1"/>
    </reaction>
</comment>
<dbReference type="InterPro" id="IPR000719">
    <property type="entry name" value="Prot_kinase_dom"/>
</dbReference>
<evidence type="ECO:0000256" key="8">
    <source>
        <dbReference type="ARBA" id="ARBA00048679"/>
    </source>
</evidence>
<dbReference type="EC" id="2.7.11.1" evidence="1"/>
<dbReference type="GO" id="GO:0004674">
    <property type="term" value="F:protein serine/threonine kinase activity"/>
    <property type="evidence" value="ECO:0007669"/>
    <property type="project" value="UniProtKB-KW"/>
</dbReference>
<dbReference type="PROSITE" id="PS00108">
    <property type="entry name" value="PROTEIN_KINASE_ST"/>
    <property type="match status" value="1"/>
</dbReference>
<reference evidence="11 12" key="1">
    <citation type="submission" date="2018-11" db="EMBL/GenBank/DDBJ databases">
        <title>Sequencing the genomes of 1000 actinobacteria strains.</title>
        <authorList>
            <person name="Klenk H.-P."/>
        </authorList>
    </citation>
    <scope>NUCLEOTIDE SEQUENCE [LARGE SCALE GENOMIC DNA]</scope>
    <source>
        <strain evidence="11 12">DSM 44231</strain>
    </source>
</reference>
<evidence type="ECO:0000256" key="6">
    <source>
        <dbReference type="ARBA" id="ARBA00022840"/>
    </source>
</evidence>
<dbReference type="InterPro" id="IPR031636">
    <property type="entry name" value="PknG_TPR"/>
</dbReference>
<name>A0A3N1H288_9PSEU</name>
<dbReference type="EMBL" id="RJKM01000001">
    <property type="protein sequence ID" value="ROP36599.1"/>
    <property type="molecule type" value="Genomic_DNA"/>
</dbReference>
<keyword evidence="12" id="KW-1185">Reference proteome</keyword>
<proteinExistence type="predicted"/>
<evidence type="ECO:0000256" key="5">
    <source>
        <dbReference type="ARBA" id="ARBA00022777"/>
    </source>
</evidence>
<dbReference type="GO" id="GO:0005524">
    <property type="term" value="F:ATP binding"/>
    <property type="evidence" value="ECO:0007669"/>
    <property type="project" value="UniProtKB-KW"/>
</dbReference>
<evidence type="ECO:0000256" key="2">
    <source>
        <dbReference type="ARBA" id="ARBA00022527"/>
    </source>
</evidence>
<dbReference type="PROSITE" id="PS50011">
    <property type="entry name" value="PROTEIN_KINASE_DOM"/>
    <property type="match status" value="1"/>
</dbReference>
<feature type="compositionally biased region" description="Low complexity" evidence="9">
    <location>
        <begin position="29"/>
        <end position="39"/>
    </location>
</feature>
<keyword evidence="6" id="KW-0067">ATP-binding</keyword>
<keyword evidence="2" id="KW-0723">Serine/threonine-protein kinase</keyword>
<comment type="catalytic activity">
    <reaction evidence="7">
        <text>L-threonyl-[protein] + ATP = O-phospho-L-threonyl-[protein] + ADP + H(+)</text>
        <dbReference type="Rhea" id="RHEA:46608"/>
        <dbReference type="Rhea" id="RHEA-COMP:11060"/>
        <dbReference type="Rhea" id="RHEA-COMP:11605"/>
        <dbReference type="ChEBI" id="CHEBI:15378"/>
        <dbReference type="ChEBI" id="CHEBI:30013"/>
        <dbReference type="ChEBI" id="CHEBI:30616"/>
        <dbReference type="ChEBI" id="CHEBI:61977"/>
        <dbReference type="ChEBI" id="CHEBI:456216"/>
        <dbReference type="EC" id="2.7.11.1"/>
    </reaction>
</comment>
<dbReference type="PANTHER" id="PTHR24363:SF0">
    <property type="entry name" value="SERINE_THREONINE KINASE LIKE DOMAIN CONTAINING 1"/>
    <property type="match status" value="1"/>
</dbReference>
<evidence type="ECO:0000259" key="10">
    <source>
        <dbReference type="PROSITE" id="PS50011"/>
    </source>
</evidence>
<dbReference type="SMART" id="SM00220">
    <property type="entry name" value="S_TKc"/>
    <property type="match status" value="1"/>
</dbReference>
<dbReference type="RefSeq" id="WP_123742553.1">
    <property type="nucleotide sequence ID" value="NZ_RJKM01000001.1"/>
</dbReference>
<feature type="region of interest" description="Disordered" evidence="9">
    <location>
        <begin position="21"/>
        <end position="56"/>
    </location>
</feature>
<keyword evidence="5 11" id="KW-0418">Kinase</keyword>
<evidence type="ECO:0000256" key="9">
    <source>
        <dbReference type="SAM" id="MobiDB-lite"/>
    </source>
</evidence>
<evidence type="ECO:0000256" key="7">
    <source>
        <dbReference type="ARBA" id="ARBA00047899"/>
    </source>
</evidence>
<dbReference type="AlphaFoldDB" id="A0A3N1H288"/>
<keyword evidence="3" id="KW-0808">Transferase</keyword>
<dbReference type="Gene3D" id="1.10.510.10">
    <property type="entry name" value="Transferase(Phosphotransferase) domain 1"/>
    <property type="match status" value="1"/>
</dbReference>
<comment type="caution">
    <text evidence="11">The sequence shown here is derived from an EMBL/GenBank/DDBJ whole genome shotgun (WGS) entry which is preliminary data.</text>
</comment>
<dbReference type="InterPro" id="IPR011009">
    <property type="entry name" value="Kinase-like_dom_sf"/>
</dbReference>
<dbReference type="SUPFAM" id="SSF48452">
    <property type="entry name" value="TPR-like"/>
    <property type="match status" value="1"/>
</dbReference>
<feature type="domain" description="Protein kinase" evidence="10">
    <location>
        <begin position="117"/>
        <end position="403"/>
    </location>
</feature>
<dbReference type="Gene3D" id="1.25.40.10">
    <property type="entry name" value="Tetratricopeptide repeat domain"/>
    <property type="match status" value="1"/>
</dbReference>
<organism evidence="11 12">
    <name type="scientific">Saccharothrix texasensis</name>
    <dbReference type="NCBI Taxonomy" id="103734"/>
    <lineage>
        <taxon>Bacteria</taxon>
        <taxon>Bacillati</taxon>
        <taxon>Actinomycetota</taxon>
        <taxon>Actinomycetes</taxon>
        <taxon>Pseudonocardiales</taxon>
        <taxon>Pseudonocardiaceae</taxon>
        <taxon>Saccharothrix</taxon>
    </lineage>
</organism>
<evidence type="ECO:0000256" key="3">
    <source>
        <dbReference type="ARBA" id="ARBA00022679"/>
    </source>
</evidence>
<evidence type="ECO:0000256" key="1">
    <source>
        <dbReference type="ARBA" id="ARBA00012513"/>
    </source>
</evidence>
<accession>A0A3N1H288</accession>
<dbReference type="SUPFAM" id="SSF56112">
    <property type="entry name" value="Protein kinase-like (PK-like)"/>
    <property type="match status" value="1"/>
</dbReference>